<keyword evidence="1" id="KW-0812">Transmembrane</keyword>
<name>A0ABW0BWJ1_9BACT</name>
<dbReference type="Pfam" id="PF19578">
    <property type="entry name" value="DUF6090"/>
    <property type="match status" value="1"/>
</dbReference>
<keyword evidence="1" id="KW-1133">Transmembrane helix</keyword>
<evidence type="ECO:0000313" key="2">
    <source>
        <dbReference type="EMBL" id="MFC5191720.1"/>
    </source>
</evidence>
<dbReference type="RefSeq" id="WP_377914026.1">
    <property type="nucleotide sequence ID" value="NZ_JBHSKS010000004.1"/>
</dbReference>
<sequence length="247" mass="28922">MLPFLKKIRHQLVQENRFSRYLLYAIGEIFLVVIGILIALQINNWNEEKKIRNYELKMLRELANVIKKDEGYFGSMVERLNQKGEAVDKLLQLRESKMAIRDSISKYFQVTRYETLFQYNSGPYGSIKSSGIEKISNDSIRTRMVDLYEFLIPRTEKILERLEGSNSKEEELMESLTERVLINRNGNQIIQRVIADPQVIYKPDFLQFIQVHKSNTYVAQSRIEAILPAMAHLDSLIEIELSSRDDK</sequence>
<keyword evidence="1" id="KW-0472">Membrane</keyword>
<dbReference type="InterPro" id="IPR045749">
    <property type="entry name" value="DUF6090"/>
</dbReference>
<dbReference type="EMBL" id="JBHSKS010000004">
    <property type="protein sequence ID" value="MFC5191720.1"/>
    <property type="molecule type" value="Genomic_DNA"/>
</dbReference>
<reference evidence="3" key="1">
    <citation type="journal article" date="2019" name="Int. J. Syst. Evol. Microbiol.">
        <title>The Global Catalogue of Microorganisms (GCM) 10K type strain sequencing project: providing services to taxonomists for standard genome sequencing and annotation.</title>
        <authorList>
            <consortium name="The Broad Institute Genomics Platform"/>
            <consortium name="The Broad Institute Genome Sequencing Center for Infectious Disease"/>
            <person name="Wu L."/>
            <person name="Ma J."/>
        </authorList>
    </citation>
    <scope>NUCLEOTIDE SEQUENCE [LARGE SCALE GENOMIC DNA]</scope>
    <source>
        <strain evidence="3">CGMCC 1.7030</strain>
    </source>
</reference>
<evidence type="ECO:0000313" key="3">
    <source>
        <dbReference type="Proteomes" id="UP001596163"/>
    </source>
</evidence>
<feature type="transmembrane region" description="Helical" evidence="1">
    <location>
        <begin position="21"/>
        <end position="42"/>
    </location>
</feature>
<evidence type="ECO:0000256" key="1">
    <source>
        <dbReference type="SAM" id="Phobius"/>
    </source>
</evidence>
<proteinExistence type="predicted"/>
<accession>A0ABW0BWJ1</accession>
<keyword evidence="3" id="KW-1185">Reference proteome</keyword>
<organism evidence="2 3">
    <name type="scientific">Algoriphagus aquatilis</name>
    <dbReference type="NCBI Taxonomy" id="490186"/>
    <lineage>
        <taxon>Bacteria</taxon>
        <taxon>Pseudomonadati</taxon>
        <taxon>Bacteroidota</taxon>
        <taxon>Cytophagia</taxon>
        <taxon>Cytophagales</taxon>
        <taxon>Cyclobacteriaceae</taxon>
        <taxon>Algoriphagus</taxon>
    </lineage>
</organism>
<gene>
    <name evidence="2" type="ORF">ACFPIK_08065</name>
</gene>
<dbReference type="Proteomes" id="UP001596163">
    <property type="component" value="Unassembled WGS sequence"/>
</dbReference>
<protein>
    <submittedName>
        <fullName evidence="2">DUF6090 family protein</fullName>
    </submittedName>
</protein>
<comment type="caution">
    <text evidence="2">The sequence shown here is derived from an EMBL/GenBank/DDBJ whole genome shotgun (WGS) entry which is preliminary data.</text>
</comment>